<organism evidence="5">
    <name type="scientific">viral metagenome</name>
    <dbReference type="NCBI Taxonomy" id="1070528"/>
    <lineage>
        <taxon>unclassified sequences</taxon>
        <taxon>metagenomes</taxon>
        <taxon>organismal metagenomes</taxon>
    </lineage>
</organism>
<dbReference type="SUPFAM" id="SSF57756">
    <property type="entry name" value="Retrovirus zinc finger-like domains"/>
    <property type="match status" value="1"/>
</dbReference>
<dbReference type="PROSITE" id="PS00893">
    <property type="entry name" value="NUDIX_BOX"/>
    <property type="match status" value="1"/>
</dbReference>
<proteinExistence type="predicted"/>
<feature type="domain" description="Nudix hydrolase" evidence="4">
    <location>
        <begin position="25"/>
        <end position="254"/>
    </location>
</feature>
<dbReference type="AlphaFoldDB" id="A0A6C0CGG1"/>
<dbReference type="InterPro" id="IPR000086">
    <property type="entry name" value="NUDIX_hydrolase_dom"/>
</dbReference>
<dbReference type="PANTHER" id="PTHR21340:SF0">
    <property type="entry name" value="BIS(5'-NUCLEOSYL)-TETRAPHOSPHATASE [ASYMMETRICAL]"/>
    <property type="match status" value="1"/>
</dbReference>
<dbReference type="PROSITE" id="PS51462">
    <property type="entry name" value="NUDIX"/>
    <property type="match status" value="1"/>
</dbReference>
<evidence type="ECO:0000313" key="5">
    <source>
        <dbReference type="EMBL" id="QHT02655.1"/>
    </source>
</evidence>
<dbReference type="GO" id="GO:0008270">
    <property type="term" value="F:zinc ion binding"/>
    <property type="evidence" value="ECO:0007669"/>
    <property type="project" value="InterPro"/>
</dbReference>
<keyword evidence="2" id="KW-0175">Coiled coil</keyword>
<accession>A0A6C0CGG1</accession>
<evidence type="ECO:0000256" key="1">
    <source>
        <dbReference type="ARBA" id="ARBA00022801"/>
    </source>
</evidence>
<dbReference type="GO" id="GO:0004081">
    <property type="term" value="F:bis(5'-nucleosyl)-tetraphosphatase (asymmetrical) activity"/>
    <property type="evidence" value="ECO:0007669"/>
    <property type="project" value="TreeGrafter"/>
</dbReference>
<dbReference type="InterPro" id="IPR015797">
    <property type="entry name" value="NUDIX_hydrolase-like_dom_sf"/>
</dbReference>
<reference evidence="5" key="1">
    <citation type="journal article" date="2020" name="Nature">
        <title>Giant virus diversity and host interactions through global metagenomics.</title>
        <authorList>
            <person name="Schulz F."/>
            <person name="Roux S."/>
            <person name="Paez-Espino D."/>
            <person name="Jungbluth S."/>
            <person name="Walsh D.A."/>
            <person name="Denef V.J."/>
            <person name="McMahon K.D."/>
            <person name="Konstantinidis K.T."/>
            <person name="Eloe-Fadrosh E.A."/>
            <person name="Kyrpides N.C."/>
            <person name="Woyke T."/>
        </authorList>
    </citation>
    <scope>NUCLEOTIDE SEQUENCE</scope>
    <source>
        <strain evidence="5">GVMAG-M-3300020595-32</strain>
    </source>
</reference>
<dbReference type="PANTHER" id="PTHR21340">
    <property type="entry name" value="DIADENOSINE 5,5-P1,P4-TETRAPHOSPHATE PYROPHOSPHOHYDROLASE MUTT"/>
    <property type="match status" value="1"/>
</dbReference>
<evidence type="ECO:0008006" key="6">
    <source>
        <dbReference type="Google" id="ProtNLM"/>
    </source>
</evidence>
<dbReference type="GO" id="GO:0006754">
    <property type="term" value="P:ATP biosynthetic process"/>
    <property type="evidence" value="ECO:0007669"/>
    <property type="project" value="TreeGrafter"/>
</dbReference>
<dbReference type="GO" id="GO:0003676">
    <property type="term" value="F:nucleic acid binding"/>
    <property type="evidence" value="ECO:0007669"/>
    <property type="project" value="InterPro"/>
</dbReference>
<dbReference type="InterPro" id="IPR036875">
    <property type="entry name" value="Znf_CCHC_sf"/>
</dbReference>
<evidence type="ECO:0000259" key="3">
    <source>
        <dbReference type="PROSITE" id="PS50158"/>
    </source>
</evidence>
<dbReference type="InterPro" id="IPR020084">
    <property type="entry name" value="NUDIX_hydrolase_CS"/>
</dbReference>
<dbReference type="Pfam" id="PF00293">
    <property type="entry name" value="NUDIX"/>
    <property type="match status" value="1"/>
</dbReference>
<name>A0A6C0CGG1_9ZZZZ</name>
<evidence type="ECO:0000259" key="4">
    <source>
        <dbReference type="PROSITE" id="PS51462"/>
    </source>
</evidence>
<sequence>MNMDLKTIYCNNCGNEGHLYRHCRLPVLSYGILCIDKDKVLMIQRKDSLSYIEFLRGKYDIYDSKYLVKLFNGCSIKERENLKNLTFDELWQKLWFSLEPKTQTERMIKEYQKSKENFENLKRKNLNELLDSCHTQYLTPEWEFPKGRRSNRESNMKCAIREFEEETDLTNEEYILLDNVIPLSEEYVGSNGVRYKHIYYIAFYKGSRGLKINTNRYEQYSEIADIAWLSFKECYKILRKEQSTKNDVLRKLQKFNEMWTNDFNLKE</sequence>
<dbReference type="GO" id="GO:0006167">
    <property type="term" value="P:AMP biosynthetic process"/>
    <property type="evidence" value="ECO:0007669"/>
    <property type="project" value="TreeGrafter"/>
</dbReference>
<keyword evidence="1" id="KW-0378">Hydrolase</keyword>
<feature type="domain" description="CCHC-type" evidence="3">
    <location>
        <begin position="10"/>
        <end position="24"/>
    </location>
</feature>
<feature type="coiled-coil region" evidence="2">
    <location>
        <begin position="101"/>
        <end position="128"/>
    </location>
</feature>
<dbReference type="EMBL" id="MN739396">
    <property type="protein sequence ID" value="QHT02655.1"/>
    <property type="molecule type" value="Genomic_DNA"/>
</dbReference>
<dbReference type="PROSITE" id="PS50158">
    <property type="entry name" value="ZF_CCHC"/>
    <property type="match status" value="1"/>
</dbReference>
<dbReference type="InterPro" id="IPR051325">
    <property type="entry name" value="Nudix_hydrolase_domain"/>
</dbReference>
<evidence type="ECO:0000256" key="2">
    <source>
        <dbReference type="SAM" id="Coils"/>
    </source>
</evidence>
<dbReference type="SUPFAM" id="SSF55811">
    <property type="entry name" value="Nudix"/>
    <property type="match status" value="1"/>
</dbReference>
<dbReference type="Gene3D" id="3.90.79.10">
    <property type="entry name" value="Nucleoside Triphosphate Pyrophosphohydrolase"/>
    <property type="match status" value="1"/>
</dbReference>
<protein>
    <recommendedName>
        <fullName evidence="6">Nudix hydrolase domain-containing protein</fullName>
    </recommendedName>
</protein>
<dbReference type="InterPro" id="IPR001878">
    <property type="entry name" value="Znf_CCHC"/>
</dbReference>